<feature type="domain" description="DUF6576" evidence="5">
    <location>
        <begin position="274"/>
        <end position="305"/>
    </location>
</feature>
<accession>A0A9E2S4H5</accession>
<evidence type="ECO:0000256" key="2">
    <source>
        <dbReference type="ARBA" id="ARBA00022801"/>
    </source>
</evidence>
<feature type="transmembrane region" description="Helical" evidence="3">
    <location>
        <begin position="20"/>
        <end position="42"/>
    </location>
</feature>
<reference evidence="6" key="1">
    <citation type="submission" date="2021-06" db="EMBL/GenBank/DDBJ databases">
        <authorList>
            <person name="Huq M.A."/>
        </authorList>
    </citation>
    <scope>NUCLEOTIDE SEQUENCE</scope>
    <source>
        <strain evidence="6">MAH-26</strain>
    </source>
</reference>
<dbReference type="GO" id="GO:0006508">
    <property type="term" value="P:proteolysis"/>
    <property type="evidence" value="ECO:0007669"/>
    <property type="project" value="UniProtKB-KW"/>
</dbReference>
<evidence type="ECO:0000259" key="4">
    <source>
        <dbReference type="Pfam" id="PF01694"/>
    </source>
</evidence>
<evidence type="ECO:0000259" key="5">
    <source>
        <dbReference type="Pfam" id="PF20216"/>
    </source>
</evidence>
<keyword evidence="3" id="KW-1133">Transmembrane helix</keyword>
<dbReference type="GO" id="GO:0016020">
    <property type="term" value="C:membrane"/>
    <property type="evidence" value="ECO:0007669"/>
    <property type="project" value="InterPro"/>
</dbReference>
<feature type="transmembrane region" description="Helical" evidence="3">
    <location>
        <begin position="90"/>
        <end position="108"/>
    </location>
</feature>
<dbReference type="AlphaFoldDB" id="A0A9E2S4H5"/>
<feature type="transmembrane region" description="Helical" evidence="3">
    <location>
        <begin position="205"/>
        <end position="224"/>
    </location>
</feature>
<dbReference type="PANTHER" id="PTHR43731">
    <property type="entry name" value="RHOMBOID PROTEASE"/>
    <property type="match status" value="1"/>
</dbReference>
<dbReference type="RefSeq" id="WP_217790069.1">
    <property type="nucleotide sequence ID" value="NZ_JAHSPG010000002.1"/>
</dbReference>
<comment type="similarity">
    <text evidence="1">Belongs to the peptidase S54 family.</text>
</comment>
<sequence>MAEEKSRRKIFMGSDGNALVNLIVLITISFVLLNFIYVIYIMSELDTQAYIKNVFNWFVLPADFSKLGTRPWTLITHMFVHESFFQGFDGVFHMIGNLLWLWAFGYILQDLAGNRKLIPVFLYGGFAGGLFYMIAYNLIPRLHPGLENATLLGSNAAVMAVAIATTTVSPDYRLFPMINGGIPLWILMVLFVIIDFAGIPGNNPAIYVAHIAAAAVGFLFIYSLRRGKDWSDPINGFFDWIGNLFNPDKPKKTKAKDEFFYNLQGKSPFKKKSNLTQSRIDSILDKINQQGYHFLTDEEKEILKRAAEDDFQ</sequence>
<dbReference type="PANTHER" id="PTHR43731:SF14">
    <property type="entry name" value="PRESENILIN-ASSOCIATED RHOMBOID-LIKE PROTEIN, MITOCHONDRIAL"/>
    <property type="match status" value="1"/>
</dbReference>
<keyword evidence="3" id="KW-0812">Transmembrane</keyword>
<gene>
    <name evidence="6" type="ORF">KTO63_04780</name>
</gene>
<keyword evidence="2" id="KW-0378">Hydrolase</keyword>
<keyword evidence="6" id="KW-0645">Protease</keyword>
<comment type="caution">
    <text evidence="6">The sequence shown here is derived from an EMBL/GenBank/DDBJ whole genome shotgun (WGS) entry which is preliminary data.</text>
</comment>
<proteinExistence type="inferred from homology"/>
<dbReference type="InterPro" id="IPR050925">
    <property type="entry name" value="Rhomboid_protease_S54"/>
</dbReference>
<evidence type="ECO:0000256" key="1">
    <source>
        <dbReference type="ARBA" id="ARBA00009045"/>
    </source>
</evidence>
<dbReference type="Pfam" id="PF20216">
    <property type="entry name" value="DUF6576"/>
    <property type="match status" value="1"/>
</dbReference>
<feature type="transmembrane region" description="Helical" evidence="3">
    <location>
        <begin position="182"/>
        <end position="199"/>
    </location>
</feature>
<dbReference type="Pfam" id="PF01694">
    <property type="entry name" value="Rhomboid"/>
    <property type="match status" value="1"/>
</dbReference>
<dbReference type="GO" id="GO:0004252">
    <property type="term" value="F:serine-type endopeptidase activity"/>
    <property type="evidence" value="ECO:0007669"/>
    <property type="project" value="InterPro"/>
</dbReference>
<dbReference type="Proteomes" id="UP000812270">
    <property type="component" value="Unassembled WGS sequence"/>
</dbReference>
<feature type="transmembrane region" description="Helical" evidence="3">
    <location>
        <begin position="120"/>
        <end position="139"/>
    </location>
</feature>
<dbReference type="InterPro" id="IPR046483">
    <property type="entry name" value="DUF6576"/>
</dbReference>
<keyword evidence="3" id="KW-0472">Membrane</keyword>
<keyword evidence="7" id="KW-1185">Reference proteome</keyword>
<evidence type="ECO:0000313" key="6">
    <source>
        <dbReference type="EMBL" id="MBV4356453.1"/>
    </source>
</evidence>
<feature type="transmembrane region" description="Helical" evidence="3">
    <location>
        <begin position="151"/>
        <end position="170"/>
    </location>
</feature>
<dbReference type="EMBL" id="JAHSPG010000002">
    <property type="protein sequence ID" value="MBV4356453.1"/>
    <property type="molecule type" value="Genomic_DNA"/>
</dbReference>
<name>A0A9E2S4H5_9BACT</name>
<organism evidence="6 7">
    <name type="scientific">Pinibacter aurantiacus</name>
    <dbReference type="NCBI Taxonomy" id="2851599"/>
    <lineage>
        <taxon>Bacteria</taxon>
        <taxon>Pseudomonadati</taxon>
        <taxon>Bacteroidota</taxon>
        <taxon>Chitinophagia</taxon>
        <taxon>Chitinophagales</taxon>
        <taxon>Chitinophagaceae</taxon>
        <taxon>Pinibacter</taxon>
    </lineage>
</organism>
<evidence type="ECO:0000256" key="3">
    <source>
        <dbReference type="SAM" id="Phobius"/>
    </source>
</evidence>
<dbReference type="InterPro" id="IPR022764">
    <property type="entry name" value="Peptidase_S54_rhomboid_dom"/>
</dbReference>
<feature type="domain" description="Peptidase S54 rhomboid" evidence="4">
    <location>
        <begin position="70"/>
        <end position="225"/>
    </location>
</feature>
<protein>
    <submittedName>
        <fullName evidence="6">Rhomboid family intramembrane serine protease</fullName>
    </submittedName>
</protein>
<evidence type="ECO:0000313" key="7">
    <source>
        <dbReference type="Proteomes" id="UP000812270"/>
    </source>
</evidence>